<evidence type="ECO:0000313" key="6">
    <source>
        <dbReference type="Proteomes" id="UP000015100"/>
    </source>
</evidence>
<dbReference type="EMBL" id="AQGS01000087">
    <property type="protein sequence ID" value="EPS43177.1"/>
    <property type="molecule type" value="Genomic_DNA"/>
</dbReference>
<name>S8C634_DACHA</name>
<accession>S8C634</accession>
<dbReference type="GO" id="GO:0000028">
    <property type="term" value="P:ribosomal small subunit assembly"/>
    <property type="evidence" value="ECO:0007669"/>
    <property type="project" value="TreeGrafter"/>
</dbReference>
<evidence type="ECO:0008006" key="7">
    <source>
        <dbReference type="Google" id="ProtNLM"/>
    </source>
</evidence>
<dbReference type="InterPro" id="IPR040446">
    <property type="entry name" value="RRP7"/>
</dbReference>
<feature type="domain" description="Rrp7 RRM-like N-terminal" evidence="4">
    <location>
        <begin position="41"/>
        <end position="206"/>
    </location>
</feature>
<dbReference type="CDD" id="cd12293">
    <property type="entry name" value="dRRM_Rrp7p"/>
    <property type="match status" value="1"/>
</dbReference>
<dbReference type="CDD" id="cd12950">
    <property type="entry name" value="RRP7_Rrp7p"/>
    <property type="match status" value="1"/>
</dbReference>
<evidence type="ECO:0000259" key="3">
    <source>
        <dbReference type="Pfam" id="PF12923"/>
    </source>
</evidence>
<dbReference type="Proteomes" id="UP000015100">
    <property type="component" value="Unassembled WGS sequence"/>
</dbReference>
<evidence type="ECO:0000256" key="1">
    <source>
        <dbReference type="ARBA" id="ARBA00006110"/>
    </source>
</evidence>
<protein>
    <recommendedName>
        <fullName evidence="7">Ribosomal RNA-processing protein 7 C-terminal domain-containing protein</fullName>
    </recommendedName>
</protein>
<reference evidence="6" key="2">
    <citation type="submission" date="2013-04" db="EMBL/GenBank/DDBJ databases">
        <title>Genomic mechanisms accounting for the adaptation to parasitism in nematode-trapping fungi.</title>
        <authorList>
            <person name="Ahren D.G."/>
        </authorList>
    </citation>
    <scope>NUCLEOTIDE SEQUENCE [LARGE SCALE GENOMIC DNA]</scope>
    <source>
        <strain evidence="6">CBS 200.50</strain>
    </source>
</reference>
<dbReference type="Pfam" id="PF17799">
    <property type="entry name" value="RRM_Rrp7"/>
    <property type="match status" value="1"/>
</dbReference>
<dbReference type="GO" id="GO:0006364">
    <property type="term" value="P:rRNA processing"/>
    <property type="evidence" value="ECO:0007669"/>
    <property type="project" value="TreeGrafter"/>
</dbReference>
<dbReference type="OMA" id="GIHKWIA"/>
<gene>
    <name evidence="5" type="ORF">H072_2840</name>
</gene>
<organism evidence="5 6">
    <name type="scientific">Dactylellina haptotyla (strain CBS 200.50)</name>
    <name type="common">Nematode-trapping fungus</name>
    <name type="synonym">Monacrosporium haptotylum</name>
    <dbReference type="NCBI Taxonomy" id="1284197"/>
    <lineage>
        <taxon>Eukaryota</taxon>
        <taxon>Fungi</taxon>
        <taxon>Dikarya</taxon>
        <taxon>Ascomycota</taxon>
        <taxon>Pezizomycotina</taxon>
        <taxon>Orbiliomycetes</taxon>
        <taxon>Orbiliales</taxon>
        <taxon>Orbiliaceae</taxon>
        <taxon>Dactylellina</taxon>
    </lineage>
</organism>
<dbReference type="eggNOG" id="KOG4008">
    <property type="taxonomic scope" value="Eukaryota"/>
</dbReference>
<dbReference type="PANTHER" id="PTHR13191">
    <property type="entry name" value="RIBOSOMAL RNA PROCESSING PROTEIN 7-RELATED"/>
    <property type="match status" value="1"/>
</dbReference>
<evidence type="ECO:0000313" key="5">
    <source>
        <dbReference type="EMBL" id="EPS43177.1"/>
    </source>
</evidence>
<evidence type="ECO:0000259" key="4">
    <source>
        <dbReference type="Pfam" id="PF17799"/>
    </source>
</evidence>
<dbReference type="InterPro" id="IPR040447">
    <property type="entry name" value="RRM_Rrp7"/>
</dbReference>
<sequence length="341" mass="38943">MEFASALSSRDLLDLSGFKRLDSTTLASLSIAPSSVAKTHKGLATLPVRLSSPEPIFHYLFVKPHDPQYTPIINAHPNINGRSLFLSSIPFDTTVHHLRALFIAIGGGRIETVIFSDEPLPSRPIMPDEDQLIKNRKRKRSHHPDGTAQTAETLQWPPLWNRKLHAPDTTAVAVFVDHAAFELAVKAINSNSTDNPKNDYVWGSGIGKGNFIPELGKSRYEDHHVRMFPDPEWLQKFADDSLEKYDKRLKAEEETRRRKANEPDEDGFVTVVRSSRPRPPLSAEEIAERLKKEEKRAKKGYHPDFYRFQQRELKKEQAKKLLSQFEDAKRSLQERKGRKKP</sequence>
<dbReference type="InterPro" id="IPR024326">
    <property type="entry name" value="RRP7_C"/>
</dbReference>
<feature type="compositionally biased region" description="Basic and acidic residues" evidence="2">
    <location>
        <begin position="252"/>
        <end position="262"/>
    </location>
</feature>
<feature type="domain" description="Ribosomal RNA-processing protein 7 C-terminal" evidence="3">
    <location>
        <begin position="227"/>
        <end position="340"/>
    </location>
</feature>
<dbReference type="STRING" id="1284197.S8C634"/>
<dbReference type="AlphaFoldDB" id="S8C634"/>
<dbReference type="Gene3D" id="6.10.250.1770">
    <property type="match status" value="1"/>
</dbReference>
<dbReference type="PANTHER" id="PTHR13191:SF0">
    <property type="entry name" value="RIBOSOMAL RNA-PROCESSING PROTEIN 7 HOMOLOG A-RELATED"/>
    <property type="match status" value="1"/>
</dbReference>
<feature type="region of interest" description="Disordered" evidence="2">
    <location>
        <begin position="252"/>
        <end position="285"/>
    </location>
</feature>
<evidence type="ECO:0000256" key="2">
    <source>
        <dbReference type="SAM" id="MobiDB-lite"/>
    </source>
</evidence>
<comment type="caution">
    <text evidence="5">The sequence shown here is derived from an EMBL/GenBank/DDBJ whole genome shotgun (WGS) entry which is preliminary data.</text>
</comment>
<dbReference type="HOGENOM" id="CLU_036234_1_1_1"/>
<keyword evidence="6" id="KW-1185">Reference proteome</keyword>
<reference evidence="5 6" key="1">
    <citation type="journal article" date="2013" name="PLoS Genet.">
        <title>Genomic mechanisms accounting for the adaptation to parasitism in nematode-trapping fungi.</title>
        <authorList>
            <person name="Meerupati T."/>
            <person name="Andersson K.M."/>
            <person name="Friman E."/>
            <person name="Kumar D."/>
            <person name="Tunlid A."/>
            <person name="Ahren D."/>
        </authorList>
    </citation>
    <scope>NUCLEOTIDE SEQUENCE [LARGE SCALE GENOMIC DNA]</scope>
    <source>
        <strain evidence="5 6">CBS 200.50</strain>
    </source>
</reference>
<comment type="similarity">
    <text evidence="1">Belongs to the RRP7 family.</text>
</comment>
<dbReference type="Pfam" id="PF12923">
    <property type="entry name" value="RRP7"/>
    <property type="match status" value="1"/>
</dbReference>
<dbReference type="GO" id="GO:0032545">
    <property type="term" value="C:CURI complex"/>
    <property type="evidence" value="ECO:0007669"/>
    <property type="project" value="TreeGrafter"/>
</dbReference>
<dbReference type="OrthoDB" id="5390at2759"/>
<dbReference type="GO" id="GO:0034456">
    <property type="term" value="C:UTP-C complex"/>
    <property type="evidence" value="ECO:0007669"/>
    <property type="project" value="TreeGrafter"/>
</dbReference>
<proteinExistence type="inferred from homology"/>